<keyword evidence="9" id="KW-1185">Reference proteome</keyword>
<gene>
    <name evidence="8" type="ORF">Dda_3126</name>
</gene>
<feature type="compositionally biased region" description="Basic and acidic residues" evidence="6">
    <location>
        <begin position="517"/>
        <end position="529"/>
    </location>
</feature>
<comment type="caution">
    <text evidence="8">The sequence shown here is derived from an EMBL/GenBank/DDBJ whole genome shotgun (WGS) entry which is preliminary data.</text>
</comment>
<feature type="compositionally biased region" description="Polar residues" evidence="6">
    <location>
        <begin position="456"/>
        <end position="486"/>
    </location>
</feature>
<dbReference type="SUPFAM" id="SSF49879">
    <property type="entry name" value="SMAD/FHA domain"/>
    <property type="match status" value="1"/>
</dbReference>
<evidence type="ECO:0000256" key="6">
    <source>
        <dbReference type="SAM" id="MobiDB-lite"/>
    </source>
</evidence>
<feature type="compositionally biased region" description="Acidic residues" evidence="6">
    <location>
        <begin position="736"/>
        <end position="762"/>
    </location>
</feature>
<feature type="region of interest" description="Disordered" evidence="6">
    <location>
        <begin position="696"/>
        <end position="850"/>
    </location>
</feature>
<comment type="subcellular location">
    <subcellularLocation>
        <location evidence="1">Nucleus</location>
    </subcellularLocation>
</comment>
<dbReference type="EMBL" id="JAQGDS010000003">
    <property type="protein sequence ID" value="KAJ6262319.1"/>
    <property type="molecule type" value="Genomic_DNA"/>
</dbReference>
<dbReference type="InterPro" id="IPR000253">
    <property type="entry name" value="FHA_dom"/>
</dbReference>
<keyword evidence="3" id="KW-0234">DNA repair</keyword>
<reference evidence="8" key="1">
    <citation type="submission" date="2023-01" db="EMBL/GenBank/DDBJ databases">
        <title>The chitinases involved in constricting ring structure development in the nematode-trapping fungus Drechslerella dactyloides.</title>
        <authorList>
            <person name="Wang R."/>
            <person name="Zhang L."/>
            <person name="Tang P."/>
            <person name="Li S."/>
            <person name="Liang L."/>
        </authorList>
    </citation>
    <scope>NUCLEOTIDE SEQUENCE</scope>
    <source>
        <strain evidence="8">YMF1.00031</strain>
    </source>
</reference>
<dbReference type="GO" id="GO:0003684">
    <property type="term" value="F:damaged DNA binding"/>
    <property type="evidence" value="ECO:0007669"/>
    <property type="project" value="TreeGrafter"/>
</dbReference>
<evidence type="ECO:0000313" key="9">
    <source>
        <dbReference type="Proteomes" id="UP001221413"/>
    </source>
</evidence>
<sequence length="850" mass="94705">MWILDTDSQLLGGIYVALAASTRRRIWLRPGAESILGRTNYSGTAPKSISRRHVILTVEAVPEGQGLSIRHHSKLTLKDESKKGSTVDGEFINNNFVVLDEATEHMLQMASAIKYEPQIFTIHIGGKKKANLKTGLKEYLDKLEQLDIKCVAEFLPGKTTVAVVTKRNLPISLRALVNGAWIVTSTFVDAIVTAATRPLAANGDPLDSPLQSDISANWPNPLDYLPPPGAEPNPKGPEFFKPNPARKTMFEKWTVVCCTAQHMDIFTGVVTDAGGKIELFEITEGRTKPAELIVHLEKLGPRYVVLAPNTDDDWSINFRSEVEARTSVRFAVQNEFLDAILLADPKVLRRDYEPEVPVHESVEIPSAPPADEIMKESQPVTRRTRGRGQKETVEAEVVQPVEPAPASTESSMRRTTSQSRTSRYVSQIKIDDSDDDNFVPLPAPPSSSTAAKPTSFKPTTSRGVSFSQAKGTQLTSIAETQTQSQGVKRRSLPSDDEDEEFPIDKILPGQAAMKRRKIEEKAKKAEPSKPAKQLPSFKQKAETPAPIKPEPIPEEDEEIDIKPAKGKKKAVDSAVIKTAQEIRRKEEAKAALEDAANEMTPEEIAAVAKMRDLAIVEVFDIIPRTDRPVARSQAYGDESSRWEERWNGRKNFKKFKRRTRTGDLEGPMRRIGGQIMVPLVEHRARDYGIGESYWLESTTSSRRQRNNQSSNVSHISETQVLLAPVQRGSREVQEISSEDDDDGVFPGEYEVEEVEEEDETNPDDSAATRRSQQRPRTQDTQASSMRGNTRFSVRNATPVSSTLSRSKRTTSNRNSVSEEPAKKRAKTKNSLFINDSDEDSDEDELKFKFK</sequence>
<evidence type="ECO:0000256" key="3">
    <source>
        <dbReference type="ARBA" id="ARBA00023204"/>
    </source>
</evidence>
<feature type="compositionally biased region" description="Low complexity" evidence="6">
    <location>
        <begin position="395"/>
        <end position="423"/>
    </location>
</feature>
<evidence type="ECO:0000256" key="5">
    <source>
        <dbReference type="ARBA" id="ARBA00044757"/>
    </source>
</evidence>
<feature type="region of interest" description="Disordered" evidence="6">
    <location>
        <begin position="362"/>
        <end position="572"/>
    </location>
</feature>
<protein>
    <recommendedName>
        <fullName evidence="7">FHA domain-containing protein</fullName>
    </recommendedName>
</protein>
<feature type="compositionally biased region" description="Low complexity" evidence="6">
    <location>
        <begin position="446"/>
        <end position="455"/>
    </location>
</feature>
<evidence type="ECO:0000259" key="7">
    <source>
        <dbReference type="PROSITE" id="PS50006"/>
    </source>
</evidence>
<keyword evidence="4" id="KW-0539">Nucleus</keyword>
<proteinExistence type="inferred from homology"/>
<dbReference type="PANTHER" id="PTHR12162">
    <property type="entry name" value="NIBRIN-RELATED"/>
    <property type="match status" value="1"/>
</dbReference>
<dbReference type="AlphaFoldDB" id="A0AAD6J0S2"/>
<dbReference type="Gene3D" id="2.60.200.20">
    <property type="match status" value="1"/>
</dbReference>
<feature type="compositionally biased region" description="Polar residues" evidence="6">
    <location>
        <begin position="768"/>
        <end position="798"/>
    </location>
</feature>
<dbReference type="InterPro" id="IPR040227">
    <property type="entry name" value="Nibrin-rel"/>
</dbReference>
<keyword evidence="2" id="KW-0227">DNA damage</keyword>
<name>A0AAD6J0S2_DREDA</name>
<dbReference type="PANTHER" id="PTHR12162:SF0">
    <property type="entry name" value="NIBRIN"/>
    <property type="match status" value="1"/>
</dbReference>
<evidence type="ECO:0000256" key="1">
    <source>
        <dbReference type="ARBA" id="ARBA00004123"/>
    </source>
</evidence>
<dbReference type="Pfam" id="PF16508">
    <property type="entry name" value="NIBRIN_BRCT_II"/>
    <property type="match status" value="1"/>
</dbReference>
<dbReference type="PROSITE" id="PS50006">
    <property type="entry name" value="FHA_DOMAIN"/>
    <property type="match status" value="1"/>
</dbReference>
<comment type="similarity">
    <text evidence="5">Belongs to the Nibrin family.</text>
</comment>
<feature type="compositionally biased region" description="Acidic residues" evidence="6">
    <location>
        <begin position="835"/>
        <end position="844"/>
    </location>
</feature>
<dbReference type="Proteomes" id="UP001221413">
    <property type="component" value="Unassembled WGS sequence"/>
</dbReference>
<evidence type="ECO:0000256" key="2">
    <source>
        <dbReference type="ARBA" id="ARBA00022763"/>
    </source>
</evidence>
<feature type="domain" description="FHA" evidence="7">
    <location>
        <begin position="28"/>
        <end position="92"/>
    </location>
</feature>
<accession>A0AAD6J0S2</accession>
<feature type="compositionally biased region" description="Low complexity" evidence="6">
    <location>
        <begin position="697"/>
        <end position="711"/>
    </location>
</feature>
<organism evidence="8 9">
    <name type="scientific">Drechslerella dactyloides</name>
    <name type="common">Nematode-trapping fungus</name>
    <name type="synonym">Arthrobotrys dactyloides</name>
    <dbReference type="NCBI Taxonomy" id="74499"/>
    <lineage>
        <taxon>Eukaryota</taxon>
        <taxon>Fungi</taxon>
        <taxon>Dikarya</taxon>
        <taxon>Ascomycota</taxon>
        <taxon>Pezizomycotina</taxon>
        <taxon>Orbiliomycetes</taxon>
        <taxon>Orbiliales</taxon>
        <taxon>Orbiliaceae</taxon>
        <taxon>Drechslerella</taxon>
    </lineage>
</organism>
<dbReference type="GO" id="GO:0007095">
    <property type="term" value="P:mitotic G2 DNA damage checkpoint signaling"/>
    <property type="evidence" value="ECO:0007669"/>
    <property type="project" value="InterPro"/>
</dbReference>
<dbReference type="InterPro" id="IPR008984">
    <property type="entry name" value="SMAD_FHA_dom_sf"/>
</dbReference>
<dbReference type="InterPro" id="IPR032429">
    <property type="entry name" value="Nibrin_BRCT2"/>
</dbReference>
<dbReference type="GO" id="GO:0030870">
    <property type="term" value="C:Mre11 complex"/>
    <property type="evidence" value="ECO:0007669"/>
    <property type="project" value="InterPro"/>
</dbReference>
<dbReference type="GO" id="GO:0000724">
    <property type="term" value="P:double-strand break repair via homologous recombination"/>
    <property type="evidence" value="ECO:0007669"/>
    <property type="project" value="TreeGrafter"/>
</dbReference>
<evidence type="ECO:0000256" key="4">
    <source>
        <dbReference type="ARBA" id="ARBA00023242"/>
    </source>
</evidence>
<evidence type="ECO:0000313" key="8">
    <source>
        <dbReference type="EMBL" id="KAJ6262319.1"/>
    </source>
</evidence>